<dbReference type="Pfam" id="PF00326">
    <property type="entry name" value="Peptidase_S9"/>
    <property type="match status" value="1"/>
</dbReference>
<protein>
    <submittedName>
        <fullName evidence="2">S9 family peptidase</fullName>
    </submittedName>
</protein>
<dbReference type="RefSeq" id="WP_249700178.1">
    <property type="nucleotide sequence ID" value="NZ_JAMFLX010000017.1"/>
</dbReference>
<keyword evidence="3" id="KW-1185">Reference proteome</keyword>
<accession>A0ABT0PHK9</accession>
<name>A0ABT0PHK9_9GAMM</name>
<sequence length="64" mass="7216">MHGAKDDLVPVEESKRMVNAVIEQGGNARLTIYPEATHDSWTETYNNPDIYQWLLENTNPTAIG</sequence>
<evidence type="ECO:0000259" key="1">
    <source>
        <dbReference type="Pfam" id="PF00326"/>
    </source>
</evidence>
<gene>
    <name evidence="2" type="ORF">M3P05_13170</name>
</gene>
<dbReference type="Proteomes" id="UP001203338">
    <property type="component" value="Unassembled WGS sequence"/>
</dbReference>
<feature type="domain" description="Peptidase S9 prolyl oligopeptidase catalytic" evidence="1">
    <location>
        <begin position="1"/>
        <end position="57"/>
    </location>
</feature>
<evidence type="ECO:0000313" key="2">
    <source>
        <dbReference type="EMBL" id="MCL6270874.1"/>
    </source>
</evidence>
<dbReference type="SUPFAM" id="SSF53474">
    <property type="entry name" value="alpha/beta-Hydrolases"/>
    <property type="match status" value="1"/>
</dbReference>
<dbReference type="Gene3D" id="3.40.50.1820">
    <property type="entry name" value="alpha/beta hydrolase"/>
    <property type="match status" value="1"/>
</dbReference>
<reference evidence="2 3" key="1">
    <citation type="submission" date="2022-05" db="EMBL/GenBank/DDBJ databases">
        <authorList>
            <person name="Park J.-S."/>
        </authorList>
    </citation>
    <scope>NUCLEOTIDE SEQUENCE [LARGE SCALE GENOMIC DNA]</scope>
    <source>
        <strain evidence="2 3">2012CJ34-2</strain>
    </source>
</reference>
<dbReference type="InterPro" id="IPR029058">
    <property type="entry name" value="AB_hydrolase_fold"/>
</dbReference>
<proteinExistence type="predicted"/>
<evidence type="ECO:0000313" key="3">
    <source>
        <dbReference type="Proteomes" id="UP001203338"/>
    </source>
</evidence>
<dbReference type="EMBL" id="JAMFLX010000017">
    <property type="protein sequence ID" value="MCL6270874.1"/>
    <property type="molecule type" value="Genomic_DNA"/>
</dbReference>
<organism evidence="2 3">
    <name type="scientific">Parendozoicomonas callyspongiae</name>
    <dbReference type="NCBI Taxonomy" id="2942213"/>
    <lineage>
        <taxon>Bacteria</taxon>
        <taxon>Pseudomonadati</taxon>
        <taxon>Pseudomonadota</taxon>
        <taxon>Gammaproteobacteria</taxon>
        <taxon>Oceanospirillales</taxon>
        <taxon>Endozoicomonadaceae</taxon>
        <taxon>Parendozoicomonas</taxon>
    </lineage>
</organism>
<comment type="caution">
    <text evidence="2">The sequence shown here is derived from an EMBL/GenBank/DDBJ whole genome shotgun (WGS) entry which is preliminary data.</text>
</comment>
<dbReference type="InterPro" id="IPR001375">
    <property type="entry name" value="Peptidase_S9_cat"/>
</dbReference>